<organism evidence="1 2">
    <name type="scientific">Neorhizobium galegae</name>
    <name type="common">Rhizobium galegae</name>
    <dbReference type="NCBI Taxonomy" id="399"/>
    <lineage>
        <taxon>Bacteria</taxon>
        <taxon>Pseudomonadati</taxon>
        <taxon>Pseudomonadota</taxon>
        <taxon>Alphaproteobacteria</taxon>
        <taxon>Hyphomicrobiales</taxon>
        <taxon>Rhizobiaceae</taxon>
        <taxon>Rhizobium/Agrobacterium group</taxon>
        <taxon>Neorhizobium</taxon>
    </lineage>
</organism>
<gene>
    <name evidence="1" type="ORF">F4V91_06955</name>
</gene>
<dbReference type="RefSeq" id="WP_151041709.1">
    <property type="nucleotide sequence ID" value="NZ_VZUL01000002.1"/>
</dbReference>
<dbReference type="Proteomes" id="UP000386575">
    <property type="component" value="Unassembled WGS sequence"/>
</dbReference>
<dbReference type="EMBL" id="VZUL01000002">
    <property type="protein sequence ID" value="KAB1086196.1"/>
    <property type="molecule type" value="Genomic_DNA"/>
</dbReference>
<sequence length="173" mass="19734">MSNEFFDGNTIRKINNLYSRGKPTPQLWRDNTCQGLTVNIGVKKASWHMRTRDCNARIADFDDFNSADKIPTLRDAVDFARTIVARGGKPEEFFTMFRERKDLSIAMAWHGRVDPKIMTWEIARDQYLAWCFQNRRHATWEGYKSALGAVNNSALADDFAPLGGKAIVSQDVV</sequence>
<evidence type="ECO:0000313" key="2">
    <source>
        <dbReference type="Proteomes" id="UP000386575"/>
    </source>
</evidence>
<proteinExistence type="predicted"/>
<protein>
    <recommendedName>
        <fullName evidence="3">Integrase DNA-binding domain-containing protein</fullName>
    </recommendedName>
</protein>
<comment type="caution">
    <text evidence="1">The sequence shown here is derived from an EMBL/GenBank/DDBJ whole genome shotgun (WGS) entry which is preliminary data.</text>
</comment>
<evidence type="ECO:0008006" key="3">
    <source>
        <dbReference type="Google" id="ProtNLM"/>
    </source>
</evidence>
<accession>A0A6A1TPQ5</accession>
<dbReference type="AlphaFoldDB" id="A0A6A1TPQ5"/>
<reference evidence="1 2" key="1">
    <citation type="submission" date="2019-09" db="EMBL/GenBank/DDBJ databases">
        <title>Genome sequencing of Ng87 strain.</title>
        <authorList>
            <person name="Karasev E.S."/>
            <person name="Andronov E."/>
        </authorList>
    </citation>
    <scope>NUCLEOTIDE SEQUENCE [LARGE SCALE GENOMIC DNA]</scope>
    <source>
        <strain evidence="1 2">Ng87</strain>
    </source>
</reference>
<name>A0A6A1TPQ5_NEOGA</name>
<evidence type="ECO:0000313" key="1">
    <source>
        <dbReference type="EMBL" id="KAB1086196.1"/>
    </source>
</evidence>